<dbReference type="GO" id="GO:0008531">
    <property type="term" value="F:riboflavin kinase activity"/>
    <property type="evidence" value="ECO:0007669"/>
    <property type="project" value="UniProtKB-EC"/>
</dbReference>
<dbReference type="SFLD" id="SFLDG01129">
    <property type="entry name" value="C1.5:_HAD__Beta-PGM__Phosphata"/>
    <property type="match status" value="1"/>
</dbReference>
<dbReference type="PANTHER" id="PTHR22749">
    <property type="entry name" value="RIBOFLAVIN KINASE/FMN ADENYLYLTRANSFERASE"/>
    <property type="match status" value="1"/>
</dbReference>
<gene>
    <name evidence="9" type="primary">FMN1</name>
    <name evidence="9" type="ORF">TSPGSL018_22053</name>
</gene>
<dbReference type="InterPro" id="IPR023465">
    <property type="entry name" value="Riboflavin_kinase_dom_sf"/>
</dbReference>
<evidence type="ECO:0000256" key="2">
    <source>
        <dbReference type="ARBA" id="ARBA00012105"/>
    </source>
</evidence>
<dbReference type="Pfam" id="PF13419">
    <property type="entry name" value="HAD_2"/>
    <property type="match status" value="1"/>
</dbReference>
<dbReference type="FunFam" id="2.40.30.30:FF:000005">
    <property type="entry name" value="Haloacid dehalogenase-like hydrolase domain-containing protein 1A"/>
    <property type="match status" value="1"/>
</dbReference>
<dbReference type="GO" id="GO:0009398">
    <property type="term" value="P:FMN biosynthetic process"/>
    <property type="evidence" value="ECO:0007669"/>
    <property type="project" value="UniProtKB-UniPathway"/>
</dbReference>
<sequence>MITTVLFDLDGTLIDTETLVNGVASQVVSKYGKSLPHSVQQAALGKRPLEAWKIVADQLEIPKTAEELFEESEPLLVDRWQHCKTLPGAVRLVDHLFNSGVKLGIVTSSLASTFERKLCLKKALASKFGAVITGDCVEAGKPSPEGLLAAAKQLGSEPEECLVIEDAPVGFKAAVAAGMRVVAVPSLAGLPQESLEGCTKVLASLLDFHPDEFGLPPFGDVVHGVVPLQPVWKIKGPVVRGFGRGSATLGIPTANLPPESLMNELSGAVSGIYCGFASVGSSAEVHKMVMSIGWNPFFNNKDRTAEPWILHEFAEPFYGEELRLVVCGYIRPEANFTTLEALIARIHEDARITREALSVPELDELSKSEFLKPVDN</sequence>
<dbReference type="SMART" id="SM00904">
    <property type="entry name" value="Flavokinase"/>
    <property type="match status" value="1"/>
</dbReference>
<dbReference type="InterPro" id="IPR023468">
    <property type="entry name" value="Riboflavin_kinase"/>
</dbReference>
<dbReference type="InterPro" id="IPR023198">
    <property type="entry name" value="PGP-like_dom2"/>
</dbReference>
<feature type="domain" description="Riboflavin kinase" evidence="8">
    <location>
        <begin position="227"/>
        <end position="358"/>
    </location>
</feature>
<keyword evidence="4" id="KW-0288">FMN</keyword>
<evidence type="ECO:0000256" key="6">
    <source>
        <dbReference type="ARBA" id="ARBA00022741"/>
    </source>
</evidence>
<keyword evidence="5" id="KW-0808">Transferase</keyword>
<dbReference type="Gene3D" id="3.40.50.1000">
    <property type="entry name" value="HAD superfamily/HAD-like"/>
    <property type="match status" value="1"/>
</dbReference>
<evidence type="ECO:0000256" key="4">
    <source>
        <dbReference type="ARBA" id="ARBA00022643"/>
    </source>
</evidence>
<evidence type="ECO:0000256" key="7">
    <source>
        <dbReference type="ARBA" id="ARBA00022840"/>
    </source>
</evidence>
<dbReference type="InterPro" id="IPR006439">
    <property type="entry name" value="HAD-SF_hydro_IA"/>
</dbReference>
<keyword evidence="6" id="KW-0547">Nucleotide-binding</keyword>
<proteinExistence type="predicted"/>
<name>A0A061QWQ1_9CHLO</name>
<keyword evidence="9" id="KW-0418">Kinase</keyword>
<evidence type="ECO:0000256" key="5">
    <source>
        <dbReference type="ARBA" id="ARBA00022679"/>
    </source>
</evidence>
<dbReference type="AlphaFoldDB" id="A0A061QWQ1"/>
<keyword evidence="3" id="KW-0285">Flavoprotein</keyword>
<dbReference type="GO" id="GO:0005524">
    <property type="term" value="F:ATP binding"/>
    <property type="evidence" value="ECO:0007669"/>
    <property type="project" value="UniProtKB-KW"/>
</dbReference>
<dbReference type="InterPro" id="IPR015865">
    <property type="entry name" value="Riboflavin_kinase_bac/euk"/>
</dbReference>
<evidence type="ECO:0000256" key="1">
    <source>
        <dbReference type="ARBA" id="ARBA00005201"/>
    </source>
</evidence>
<dbReference type="NCBIfam" id="TIGR01509">
    <property type="entry name" value="HAD-SF-IA-v3"/>
    <property type="match status" value="1"/>
</dbReference>
<accession>A0A061QWQ1</accession>
<evidence type="ECO:0000256" key="3">
    <source>
        <dbReference type="ARBA" id="ARBA00022630"/>
    </source>
</evidence>
<reference evidence="9" key="1">
    <citation type="submission" date="2014-05" db="EMBL/GenBank/DDBJ databases">
        <title>The transcriptome of the halophilic microalga Tetraselmis sp. GSL018 isolated from the Great Salt Lake, Utah.</title>
        <authorList>
            <person name="Jinkerson R.E."/>
            <person name="D'Adamo S."/>
            <person name="Posewitz M.C."/>
        </authorList>
    </citation>
    <scope>NUCLEOTIDE SEQUENCE</scope>
    <source>
        <strain evidence="9">GSL018</strain>
    </source>
</reference>
<dbReference type="InterPro" id="IPR041492">
    <property type="entry name" value="HAD_2"/>
</dbReference>
<dbReference type="UniPathway" id="UPA00276">
    <property type="reaction ID" value="UER00406"/>
</dbReference>
<dbReference type="InterPro" id="IPR036412">
    <property type="entry name" value="HAD-like_sf"/>
</dbReference>
<organism evidence="9">
    <name type="scientific">Tetraselmis sp. GSL018</name>
    <dbReference type="NCBI Taxonomy" id="582737"/>
    <lineage>
        <taxon>Eukaryota</taxon>
        <taxon>Viridiplantae</taxon>
        <taxon>Chlorophyta</taxon>
        <taxon>core chlorophytes</taxon>
        <taxon>Chlorodendrophyceae</taxon>
        <taxon>Chlorodendrales</taxon>
        <taxon>Chlorodendraceae</taxon>
        <taxon>Tetraselmis</taxon>
    </lineage>
</organism>
<dbReference type="SUPFAM" id="SSF82114">
    <property type="entry name" value="Riboflavin kinase-like"/>
    <property type="match status" value="1"/>
</dbReference>
<dbReference type="InterPro" id="IPR023214">
    <property type="entry name" value="HAD_sf"/>
</dbReference>
<dbReference type="EMBL" id="GBEZ01024052">
    <property type="protein sequence ID" value="JAC62895.1"/>
    <property type="molecule type" value="Transcribed_RNA"/>
</dbReference>
<dbReference type="EC" id="2.7.1.26" evidence="2"/>
<comment type="pathway">
    <text evidence="1">Cofactor biosynthesis; FMN biosynthesis; FMN from riboflavin (ATP route): step 1/1.</text>
</comment>
<evidence type="ECO:0000259" key="8">
    <source>
        <dbReference type="SMART" id="SM00904"/>
    </source>
</evidence>
<evidence type="ECO:0000313" key="9">
    <source>
        <dbReference type="EMBL" id="JAC62895.1"/>
    </source>
</evidence>
<dbReference type="SUPFAM" id="SSF56784">
    <property type="entry name" value="HAD-like"/>
    <property type="match status" value="1"/>
</dbReference>
<dbReference type="SFLD" id="SFLDG01135">
    <property type="entry name" value="C1.5.6:_HAD__Beta-PGM__Phospha"/>
    <property type="match status" value="1"/>
</dbReference>
<dbReference type="Pfam" id="PF01687">
    <property type="entry name" value="Flavokinase"/>
    <property type="match status" value="1"/>
</dbReference>
<dbReference type="Gene3D" id="2.40.30.30">
    <property type="entry name" value="Riboflavin kinase-like"/>
    <property type="match status" value="1"/>
</dbReference>
<dbReference type="Gene3D" id="1.10.150.240">
    <property type="entry name" value="Putative phosphatase, domain 2"/>
    <property type="match status" value="1"/>
</dbReference>
<keyword evidence="7" id="KW-0067">ATP-binding</keyword>
<protein>
    <recommendedName>
        <fullName evidence="2">riboflavin kinase</fullName>
        <ecNumber evidence="2">2.7.1.26</ecNumber>
    </recommendedName>
</protein>
<dbReference type="GO" id="GO:0009231">
    <property type="term" value="P:riboflavin biosynthetic process"/>
    <property type="evidence" value="ECO:0007669"/>
    <property type="project" value="InterPro"/>
</dbReference>
<dbReference type="SFLD" id="SFLDS00003">
    <property type="entry name" value="Haloacid_Dehalogenase"/>
    <property type="match status" value="1"/>
</dbReference>
<dbReference type="PANTHER" id="PTHR22749:SF6">
    <property type="entry name" value="RIBOFLAVIN KINASE"/>
    <property type="match status" value="1"/>
</dbReference>